<sequence length="152" mass="17584">MSVNSLVAKFSENIKNEEPLYVFLKTHLCVESIMIQILEKNVPNPKAIKFDNFNFAQKMQLVHALNIIGDDMREAYNKFNRVRNDLAHYHNQEIDGEVIEKLYNTLPKDKKSFAYEFCLGNPDIIGTLRGFCTLLVVYLVSKGDYIVYKVSE</sequence>
<dbReference type="KEGG" id="bwe:BcerKBAB4_3596"/>
<dbReference type="Proteomes" id="UP000002154">
    <property type="component" value="Chromosome"/>
</dbReference>
<organism evidence="1 2">
    <name type="scientific">Bacillus mycoides (strain KBAB4)</name>
    <name type="common">Bacillus weihenstephanensis</name>
    <dbReference type="NCBI Taxonomy" id="315730"/>
    <lineage>
        <taxon>Bacteria</taxon>
        <taxon>Bacillati</taxon>
        <taxon>Bacillota</taxon>
        <taxon>Bacilli</taxon>
        <taxon>Bacillales</taxon>
        <taxon>Bacillaceae</taxon>
        <taxon>Bacillus</taxon>
        <taxon>Bacillus cereus group</taxon>
    </lineage>
</organism>
<dbReference type="EMBL" id="CP000903">
    <property type="protein sequence ID" value="ABY44767.1"/>
    <property type="molecule type" value="Genomic_DNA"/>
</dbReference>
<gene>
    <name evidence="1" type="ordered locus">BcerKBAB4_3596</name>
</gene>
<dbReference type="InterPro" id="IPR038026">
    <property type="entry name" value="MtlR-like_sf"/>
</dbReference>
<evidence type="ECO:0008006" key="3">
    <source>
        <dbReference type="Google" id="ProtNLM"/>
    </source>
</evidence>
<proteinExistence type="predicted"/>
<dbReference type="SUPFAM" id="SSF158668">
    <property type="entry name" value="MtlR-like"/>
    <property type="match status" value="1"/>
</dbReference>
<name>A9VS67_BACMK</name>
<reference evidence="1 2" key="1">
    <citation type="journal article" date="2008" name="Chem. Biol. Interact.">
        <title>Extending the Bacillus cereus group genomics to putative food-borne pathogens of different toxicity.</title>
        <authorList>
            <person name="Lapidus A."/>
            <person name="Goltsman E."/>
            <person name="Auger S."/>
            <person name="Galleron N."/>
            <person name="Segurens B."/>
            <person name="Dossat C."/>
            <person name="Land M.L."/>
            <person name="Broussolle V."/>
            <person name="Brillard J."/>
            <person name="Guinebretiere M.H."/>
            <person name="Sanchis V."/>
            <person name="Nguen-The C."/>
            <person name="Lereclus D."/>
            <person name="Richardson P."/>
            <person name="Wincker P."/>
            <person name="Weissenbach J."/>
            <person name="Ehrlich S.D."/>
            <person name="Sorokin A."/>
        </authorList>
    </citation>
    <scope>NUCLEOTIDE SEQUENCE [LARGE SCALE GENOMIC DNA]</scope>
    <source>
        <strain evidence="1 2">KBAB4</strain>
    </source>
</reference>
<accession>A9VS67</accession>
<dbReference type="HOGENOM" id="CLU_1718734_0_0_9"/>
<evidence type="ECO:0000313" key="2">
    <source>
        <dbReference type="Proteomes" id="UP000002154"/>
    </source>
</evidence>
<protein>
    <recommendedName>
        <fullName evidence="3">DUF4145 domain-containing protein</fullName>
    </recommendedName>
</protein>
<evidence type="ECO:0000313" key="1">
    <source>
        <dbReference type="EMBL" id="ABY44767.1"/>
    </source>
</evidence>
<dbReference type="AlphaFoldDB" id="A9VS67"/>